<dbReference type="InterPro" id="IPR003661">
    <property type="entry name" value="HisK_dim/P_dom"/>
</dbReference>
<dbReference type="GO" id="GO:0000155">
    <property type="term" value="F:phosphorelay sensor kinase activity"/>
    <property type="evidence" value="ECO:0007669"/>
    <property type="project" value="InterPro"/>
</dbReference>
<accession>A0A7K1S9E5</accession>
<feature type="transmembrane region" description="Helical" evidence="4">
    <location>
        <begin position="385"/>
        <end position="410"/>
    </location>
</feature>
<evidence type="ECO:0000259" key="5">
    <source>
        <dbReference type="PROSITE" id="PS50109"/>
    </source>
</evidence>
<dbReference type="InterPro" id="IPR003594">
    <property type="entry name" value="HATPase_dom"/>
</dbReference>
<dbReference type="InterPro" id="IPR004358">
    <property type="entry name" value="Sig_transdc_His_kin-like_C"/>
</dbReference>
<feature type="transmembrane region" description="Helical" evidence="4">
    <location>
        <begin position="213"/>
        <end position="232"/>
    </location>
</feature>
<evidence type="ECO:0000313" key="7">
    <source>
        <dbReference type="Proteomes" id="UP000436006"/>
    </source>
</evidence>
<keyword evidence="4" id="KW-0472">Membrane</keyword>
<dbReference type="SMART" id="SM00387">
    <property type="entry name" value="HATPase_c"/>
    <property type="match status" value="1"/>
</dbReference>
<dbReference type="SMART" id="SM00388">
    <property type="entry name" value="HisKA"/>
    <property type="match status" value="1"/>
</dbReference>
<dbReference type="Pfam" id="PF00512">
    <property type="entry name" value="HisKA"/>
    <property type="match status" value="1"/>
</dbReference>
<keyword evidence="6" id="KW-0808">Transferase</keyword>
<dbReference type="InterPro" id="IPR036890">
    <property type="entry name" value="HATPase_C_sf"/>
</dbReference>
<comment type="caution">
    <text evidence="6">The sequence shown here is derived from an EMBL/GenBank/DDBJ whole genome shotgun (WGS) entry which is preliminary data.</text>
</comment>
<dbReference type="Gene3D" id="2.60.120.260">
    <property type="entry name" value="Galactose-binding domain-like"/>
    <property type="match status" value="1"/>
</dbReference>
<dbReference type="PROSITE" id="PS50109">
    <property type="entry name" value="HIS_KIN"/>
    <property type="match status" value="1"/>
</dbReference>
<feature type="transmembrane region" description="Helical" evidence="4">
    <location>
        <begin position="299"/>
        <end position="318"/>
    </location>
</feature>
<keyword evidence="4" id="KW-1133">Transmembrane helix</keyword>
<reference evidence="6 7" key="1">
    <citation type="submission" date="2019-12" db="EMBL/GenBank/DDBJ databases">
        <title>Spirosoma sp. HMF4905 genome sequencing and assembly.</title>
        <authorList>
            <person name="Kang H."/>
            <person name="Cha I."/>
            <person name="Kim H."/>
            <person name="Joh K."/>
        </authorList>
    </citation>
    <scope>NUCLEOTIDE SEQUENCE [LARGE SCALE GENOMIC DNA]</scope>
    <source>
        <strain evidence="6 7">HMF4905</strain>
    </source>
</reference>
<feature type="transmembrane region" description="Helical" evidence="4">
    <location>
        <begin position="356"/>
        <end position="379"/>
    </location>
</feature>
<keyword evidence="6" id="KW-0418">Kinase</keyword>
<dbReference type="PANTHER" id="PTHR43065:SF42">
    <property type="entry name" value="TWO-COMPONENT SENSOR PPRA"/>
    <property type="match status" value="1"/>
</dbReference>
<feature type="transmembrane region" description="Helical" evidence="4">
    <location>
        <begin position="239"/>
        <end position="260"/>
    </location>
</feature>
<dbReference type="InterPro" id="IPR036097">
    <property type="entry name" value="HisK_dim/P_sf"/>
</dbReference>
<keyword evidence="7" id="KW-1185">Reference proteome</keyword>
<name>A0A7K1S9E5_9BACT</name>
<gene>
    <name evidence="6" type="ORF">GO755_10100</name>
</gene>
<dbReference type="InterPro" id="IPR005467">
    <property type="entry name" value="His_kinase_dom"/>
</dbReference>
<keyword evidence="3" id="KW-0597">Phosphoprotein</keyword>
<feature type="transmembrane region" description="Helical" evidence="4">
    <location>
        <begin position="266"/>
        <end position="287"/>
    </location>
</feature>
<proteinExistence type="predicted"/>
<feature type="domain" description="Histidine kinase" evidence="5">
    <location>
        <begin position="485"/>
        <end position="726"/>
    </location>
</feature>
<dbReference type="SUPFAM" id="SSF55874">
    <property type="entry name" value="ATPase domain of HSP90 chaperone/DNA topoisomerase II/histidine kinase"/>
    <property type="match status" value="1"/>
</dbReference>
<sequence length="729" mass="82058">MYLSSCSKLSSIWLTLVLGFVLITGHSGFAQIHIGADSLLADGIPLRTGWRWHSGNNPAWANPSFDDSRWDTIRPSRSINRLGRFNHEPIGWFRLAFTLDSTSARIPLAAVINQVGASELYIDGVLWLRLGRVGSTYSEQEAYIPIARKIYSLPQLTAGRHVLAVRLSQQRPPWYIPKLMYSNYAVFKINLFSAQHITDEVSKQVYIQAIGNYLLVGIFLMLSVIHFMYYTYRRKRVNLVFGLTLLAGAFCVTFIELLGLVSNTTLGEWVILVQGVLISLFMFMLLVTYYEYLGQPTSWFLKTVALLLFAPRLIVYVFEPSNVTAILSIISIIALFADGIRVNIEAIRAHRTNARFMLTSILVMIMILIVGGAVSGWLSSRYLDYALYANSLTNLLFFLTLPISFAIILAREHAQTNRNLEDRLVEVEQLSTEKQAILTAQNSFLEQQVNERTAELTRSLTDLRETQQQLIQREKMASLGELTAGIAHEIQNPLNFVNNFAEVSSELVQEIKEERRNESRDEELEAEILGDLEQNLEKISHHGGRASSIVRAMLEHSRISTGQREPTDLNELANEYLRLSYHGLLAKDKNFNVHLVTQFDPTISTVTLVAQDVGRVFLNLFNNAFYAVQERQRTAPVGYQPTLTVSTRQLGEVVEIRVSDNGTGIPESIQRKVFQPFFTTKPTGQGTGLGLSLSYDIITKGHGGEFTLETTTSEGTTFLIRLPTSQKSI</sequence>
<feature type="transmembrane region" description="Helical" evidence="4">
    <location>
        <begin position="324"/>
        <end position="344"/>
    </location>
</feature>
<dbReference type="SUPFAM" id="SSF47384">
    <property type="entry name" value="Homodimeric domain of signal transducing histidine kinase"/>
    <property type="match status" value="1"/>
</dbReference>
<dbReference type="EC" id="2.7.13.3" evidence="2"/>
<dbReference type="Proteomes" id="UP000436006">
    <property type="component" value="Unassembled WGS sequence"/>
</dbReference>
<comment type="catalytic activity">
    <reaction evidence="1">
        <text>ATP + protein L-histidine = ADP + protein N-phospho-L-histidine.</text>
        <dbReference type="EC" id="2.7.13.3"/>
    </reaction>
</comment>
<dbReference type="SUPFAM" id="SSF49785">
    <property type="entry name" value="Galactose-binding domain-like"/>
    <property type="match status" value="1"/>
</dbReference>
<evidence type="ECO:0000313" key="6">
    <source>
        <dbReference type="EMBL" id="MVM30385.1"/>
    </source>
</evidence>
<keyword evidence="4" id="KW-0812">Transmembrane</keyword>
<dbReference type="Gene3D" id="1.10.287.130">
    <property type="match status" value="1"/>
</dbReference>
<dbReference type="AlphaFoldDB" id="A0A7K1S9E5"/>
<organism evidence="6 7">
    <name type="scientific">Spirosoma arboris</name>
    <dbReference type="NCBI Taxonomy" id="2682092"/>
    <lineage>
        <taxon>Bacteria</taxon>
        <taxon>Pseudomonadati</taxon>
        <taxon>Bacteroidota</taxon>
        <taxon>Cytophagia</taxon>
        <taxon>Cytophagales</taxon>
        <taxon>Cytophagaceae</taxon>
        <taxon>Spirosoma</taxon>
    </lineage>
</organism>
<dbReference type="PANTHER" id="PTHR43065">
    <property type="entry name" value="SENSOR HISTIDINE KINASE"/>
    <property type="match status" value="1"/>
</dbReference>
<dbReference type="InterPro" id="IPR008979">
    <property type="entry name" value="Galactose-bd-like_sf"/>
</dbReference>
<dbReference type="EMBL" id="WPIN01000003">
    <property type="protein sequence ID" value="MVM30385.1"/>
    <property type="molecule type" value="Genomic_DNA"/>
</dbReference>
<dbReference type="Gene3D" id="3.30.565.10">
    <property type="entry name" value="Histidine kinase-like ATPase, C-terminal domain"/>
    <property type="match status" value="1"/>
</dbReference>
<evidence type="ECO:0000256" key="1">
    <source>
        <dbReference type="ARBA" id="ARBA00000085"/>
    </source>
</evidence>
<evidence type="ECO:0000256" key="4">
    <source>
        <dbReference type="SAM" id="Phobius"/>
    </source>
</evidence>
<dbReference type="CDD" id="cd00082">
    <property type="entry name" value="HisKA"/>
    <property type="match status" value="1"/>
</dbReference>
<protein>
    <recommendedName>
        <fullName evidence="2">histidine kinase</fullName>
        <ecNumber evidence="2">2.7.13.3</ecNumber>
    </recommendedName>
</protein>
<evidence type="ECO:0000256" key="2">
    <source>
        <dbReference type="ARBA" id="ARBA00012438"/>
    </source>
</evidence>
<dbReference type="Pfam" id="PF02518">
    <property type="entry name" value="HATPase_c"/>
    <property type="match status" value="1"/>
</dbReference>
<evidence type="ECO:0000256" key="3">
    <source>
        <dbReference type="ARBA" id="ARBA00022553"/>
    </source>
</evidence>
<dbReference type="PRINTS" id="PR00344">
    <property type="entry name" value="BCTRLSENSOR"/>
</dbReference>